<dbReference type="InterPro" id="IPR050882">
    <property type="entry name" value="Prepilin_peptidase/N-MTase"/>
</dbReference>
<evidence type="ECO:0000256" key="5">
    <source>
        <dbReference type="ARBA" id="ARBA00022989"/>
    </source>
</evidence>
<dbReference type="Proteomes" id="UP000011758">
    <property type="component" value="Unassembled WGS sequence"/>
</dbReference>
<dbReference type="Pfam" id="PF01478">
    <property type="entry name" value="Peptidase_A24"/>
    <property type="match status" value="1"/>
</dbReference>
<gene>
    <name evidence="10" type="ORF">HMPREF9943_01488</name>
</gene>
<dbReference type="BioCyc" id="ECAT999415-HMP:GTTI-1532-MONOMER"/>
<evidence type="ECO:0000256" key="1">
    <source>
        <dbReference type="ARBA" id="ARBA00004651"/>
    </source>
</evidence>
<dbReference type="PANTHER" id="PTHR30487">
    <property type="entry name" value="TYPE 4 PREPILIN-LIKE PROTEINS LEADER PEPTIDE-PROCESSING ENZYME"/>
    <property type="match status" value="1"/>
</dbReference>
<dbReference type="GO" id="GO:0005886">
    <property type="term" value="C:plasma membrane"/>
    <property type="evidence" value="ECO:0007669"/>
    <property type="project" value="UniProtKB-SubCell"/>
</dbReference>
<keyword evidence="4 7" id="KW-0812">Transmembrane</keyword>
<evidence type="ECO:0000256" key="3">
    <source>
        <dbReference type="ARBA" id="ARBA00022475"/>
    </source>
</evidence>
<evidence type="ECO:0000256" key="2">
    <source>
        <dbReference type="ARBA" id="ARBA00005801"/>
    </source>
</evidence>
<dbReference type="PATRIC" id="fig|999415.3.peg.1514"/>
<keyword evidence="11" id="KW-1185">Reference proteome</keyword>
<evidence type="ECO:0000256" key="6">
    <source>
        <dbReference type="ARBA" id="ARBA00023136"/>
    </source>
</evidence>
<evidence type="ECO:0000313" key="11">
    <source>
        <dbReference type="Proteomes" id="UP000011758"/>
    </source>
</evidence>
<feature type="transmembrane region" description="Helical" evidence="7">
    <location>
        <begin position="123"/>
        <end position="141"/>
    </location>
</feature>
<dbReference type="PANTHER" id="PTHR30487:SF0">
    <property type="entry name" value="PREPILIN LEADER PEPTIDASE_N-METHYLTRANSFERASE-RELATED"/>
    <property type="match status" value="1"/>
</dbReference>
<sequence>MVYFLIFVLGTILASFCNVIGYRYSLHISFVKGRSHCEICHHQLYAWDLIPIVSYVLLKGRCRYCNASLSFKHPMIECIGGVITVLCFYQYELNSQFLFTVLLFFILLTASLIDISIQVVSDLFMICLFILSLFSLLIYSVPITDRLFGFFIIPLLMLLINICKESFGGADIKLTAVMGFLLGFERLVLAMIISIFVAGGYSIYGIISKRYTKNTYIAFIPFLSLGYFVSLLYGYQIITFYLRL</sequence>
<dbReference type="GO" id="GO:0004190">
    <property type="term" value="F:aspartic-type endopeptidase activity"/>
    <property type="evidence" value="ECO:0007669"/>
    <property type="project" value="InterPro"/>
</dbReference>
<reference evidence="10 11" key="1">
    <citation type="submission" date="2013-02" db="EMBL/GenBank/DDBJ databases">
        <title>The Genome Sequence of Lactobacillus catenaformis F0143.</title>
        <authorList>
            <consortium name="The Broad Institute Genome Sequencing Platform"/>
            <person name="Earl A."/>
            <person name="Ward D."/>
            <person name="Feldgarden M."/>
            <person name="Gevers D."/>
            <person name="Izard J."/>
            <person name="Blanton J.M."/>
            <person name="Mathney J."/>
            <person name="Dewhirst F.E."/>
            <person name="Young S.K."/>
            <person name="Zeng Q."/>
            <person name="Gargeya S."/>
            <person name="Fitzgerald M."/>
            <person name="Haas B."/>
            <person name="Abouelleil A."/>
            <person name="Alvarado L."/>
            <person name="Arachchi H.M."/>
            <person name="Berlin A."/>
            <person name="Chapman S.B."/>
            <person name="Gearin G."/>
            <person name="Goldberg J."/>
            <person name="Griggs A."/>
            <person name="Gujja S."/>
            <person name="Hansen M."/>
            <person name="Heiman D."/>
            <person name="Howarth C."/>
            <person name="Larimer J."/>
            <person name="Lui A."/>
            <person name="MacDonald P.J.P."/>
            <person name="McCowen C."/>
            <person name="Montmayeur A."/>
            <person name="Murphy C."/>
            <person name="Neiman D."/>
            <person name="Pearson M."/>
            <person name="Priest M."/>
            <person name="Roberts A."/>
            <person name="Saif S."/>
            <person name="Shea T."/>
            <person name="Sisk P."/>
            <person name="Stolte C."/>
            <person name="Sykes S."/>
            <person name="Wortman J."/>
            <person name="Nusbaum C."/>
            <person name="Birren B."/>
        </authorList>
    </citation>
    <scope>NUCLEOTIDE SEQUENCE [LARGE SCALE GENOMIC DNA]</scope>
    <source>
        <strain evidence="10 11">OT 569</strain>
    </source>
</reference>
<dbReference type="eggNOG" id="COG1989">
    <property type="taxonomic scope" value="Bacteria"/>
</dbReference>
<dbReference type="GO" id="GO:0006465">
    <property type="term" value="P:signal peptide processing"/>
    <property type="evidence" value="ECO:0007669"/>
    <property type="project" value="TreeGrafter"/>
</dbReference>
<evidence type="ECO:0000256" key="7">
    <source>
        <dbReference type="SAM" id="Phobius"/>
    </source>
</evidence>
<feature type="transmembrane region" description="Helical" evidence="7">
    <location>
        <begin position="97"/>
        <end position="116"/>
    </location>
</feature>
<evidence type="ECO:0000313" key="10">
    <source>
        <dbReference type="EMBL" id="EMD16085.1"/>
    </source>
</evidence>
<dbReference type="Gene3D" id="1.20.120.1220">
    <property type="match status" value="1"/>
</dbReference>
<dbReference type="Pfam" id="PF06750">
    <property type="entry name" value="A24_N_bact"/>
    <property type="match status" value="1"/>
</dbReference>
<name>M2PZH7_9FIRM</name>
<comment type="caution">
    <text evidence="10">The sequence shown here is derived from an EMBL/GenBank/DDBJ whole genome shotgun (WGS) entry which is preliminary data.</text>
</comment>
<organism evidence="10 11">
    <name type="scientific">Eggerthia catenaformis OT 569 = DSM 20559</name>
    <dbReference type="NCBI Taxonomy" id="999415"/>
    <lineage>
        <taxon>Bacteria</taxon>
        <taxon>Bacillati</taxon>
        <taxon>Bacillota</taxon>
        <taxon>Erysipelotrichia</taxon>
        <taxon>Erysipelotrichales</taxon>
        <taxon>Coprobacillaceae</taxon>
        <taxon>Eggerthia</taxon>
    </lineage>
</organism>
<keyword evidence="5 7" id="KW-1133">Transmembrane helix</keyword>
<dbReference type="RefSeq" id="WP_004803638.1">
    <property type="nucleotide sequence ID" value="NZ_KB446649.1"/>
</dbReference>
<dbReference type="AlphaFoldDB" id="M2PZH7"/>
<comment type="similarity">
    <text evidence="2">Belongs to the peptidase A24 family.</text>
</comment>
<protein>
    <recommendedName>
        <fullName evidence="12">Prepilin peptidase</fullName>
    </recommendedName>
</protein>
<evidence type="ECO:0000256" key="4">
    <source>
        <dbReference type="ARBA" id="ARBA00022692"/>
    </source>
</evidence>
<feature type="domain" description="Prepilin peptidase A24 N-terminal" evidence="9">
    <location>
        <begin position="8"/>
        <end position="91"/>
    </location>
</feature>
<dbReference type="OrthoDB" id="9789291at2"/>
<dbReference type="InterPro" id="IPR010627">
    <property type="entry name" value="Prepilin_pept_A24_N"/>
</dbReference>
<dbReference type="MEROPS" id="A24.019"/>
<evidence type="ECO:0000259" key="9">
    <source>
        <dbReference type="Pfam" id="PF06750"/>
    </source>
</evidence>
<feature type="domain" description="Prepilin type IV endopeptidase peptidase" evidence="8">
    <location>
        <begin position="102"/>
        <end position="203"/>
    </location>
</feature>
<proteinExistence type="inferred from homology"/>
<evidence type="ECO:0008006" key="12">
    <source>
        <dbReference type="Google" id="ProtNLM"/>
    </source>
</evidence>
<dbReference type="EMBL" id="AGEJ01000024">
    <property type="protein sequence ID" value="EMD16085.1"/>
    <property type="molecule type" value="Genomic_DNA"/>
</dbReference>
<comment type="subcellular location">
    <subcellularLocation>
        <location evidence="1">Cell membrane</location>
        <topology evidence="1">Multi-pass membrane protein</topology>
    </subcellularLocation>
</comment>
<dbReference type="STRING" id="999415.HMPREF9943_01488"/>
<keyword evidence="3" id="KW-1003">Cell membrane</keyword>
<feature type="transmembrane region" description="Helical" evidence="7">
    <location>
        <begin position="219"/>
        <end position="242"/>
    </location>
</feature>
<dbReference type="InterPro" id="IPR000045">
    <property type="entry name" value="Prepilin_IV_endopep_pep"/>
</dbReference>
<accession>M2PZH7</accession>
<evidence type="ECO:0000259" key="8">
    <source>
        <dbReference type="Pfam" id="PF01478"/>
    </source>
</evidence>
<feature type="transmembrane region" description="Helical" evidence="7">
    <location>
        <begin position="147"/>
        <end position="167"/>
    </location>
</feature>
<keyword evidence="6 7" id="KW-0472">Membrane</keyword>
<feature type="transmembrane region" description="Helical" evidence="7">
    <location>
        <begin position="187"/>
        <end position="207"/>
    </location>
</feature>